<dbReference type="RefSeq" id="WP_382165207.1">
    <property type="nucleotide sequence ID" value="NZ_JBHTBR010000002.1"/>
</dbReference>
<comment type="caution">
    <text evidence="2">The sequence shown here is derived from an EMBL/GenBank/DDBJ whole genome shotgun (WGS) entry which is preliminary data.</text>
</comment>
<dbReference type="Proteomes" id="UP001596492">
    <property type="component" value="Unassembled WGS sequence"/>
</dbReference>
<evidence type="ECO:0000256" key="1">
    <source>
        <dbReference type="SAM" id="MobiDB-lite"/>
    </source>
</evidence>
<evidence type="ECO:0000313" key="2">
    <source>
        <dbReference type="EMBL" id="MFC7290372.1"/>
    </source>
</evidence>
<keyword evidence="3" id="KW-1185">Reference proteome</keyword>
<name>A0ABW2IHL4_9PROT</name>
<reference evidence="3" key="1">
    <citation type="journal article" date="2019" name="Int. J. Syst. Evol. Microbiol.">
        <title>The Global Catalogue of Microorganisms (GCM) 10K type strain sequencing project: providing services to taxonomists for standard genome sequencing and annotation.</title>
        <authorList>
            <consortium name="The Broad Institute Genomics Platform"/>
            <consortium name="The Broad Institute Genome Sequencing Center for Infectious Disease"/>
            <person name="Wu L."/>
            <person name="Ma J."/>
        </authorList>
    </citation>
    <scope>NUCLEOTIDE SEQUENCE [LARGE SCALE GENOMIC DNA]</scope>
    <source>
        <strain evidence="3">CCUG 51308</strain>
    </source>
</reference>
<sequence length="358" mass="39800">MVMTILVLIGAVLLVALLGVLIYRASRTFDANPNHTYVVQSEGEIVGALREPATLWDPKMSVLRDKDAPDITYPARKAQTGEFYTRSLVNRRTGRISLTVNTCTPKPFRSITLDRHQLEITANVVFRLDIERIHICSQLDNFGATLSNRIENLFDNEITSCRDEDIRAQQTRIEQSVTQALRSIEEDAKGDNMLNGMPLGIKIYEANFSFSEIDTMAEAQAAHAGPEGRPIGPIWIDQQHIDKLADTLSDRTPEVRDAVMRMIELQTRQNIVEILSKSGGLVAFTAKELGLNDILSDTKEERGGANRMAAPKAGLNGNSNKESSSSELDDEAQDTLDTSGPIQRDYYGRPLPKQQSKQ</sequence>
<feature type="compositionally biased region" description="Low complexity" evidence="1">
    <location>
        <begin position="314"/>
        <end position="326"/>
    </location>
</feature>
<gene>
    <name evidence="2" type="ORF">ACFQS8_01980</name>
</gene>
<evidence type="ECO:0008006" key="4">
    <source>
        <dbReference type="Google" id="ProtNLM"/>
    </source>
</evidence>
<feature type="region of interest" description="Disordered" evidence="1">
    <location>
        <begin position="301"/>
        <end position="358"/>
    </location>
</feature>
<proteinExistence type="predicted"/>
<organism evidence="2 3">
    <name type="scientific">Hirschia litorea</name>
    <dbReference type="NCBI Taxonomy" id="1199156"/>
    <lineage>
        <taxon>Bacteria</taxon>
        <taxon>Pseudomonadati</taxon>
        <taxon>Pseudomonadota</taxon>
        <taxon>Alphaproteobacteria</taxon>
        <taxon>Hyphomonadales</taxon>
        <taxon>Hyphomonadaceae</taxon>
        <taxon>Hirschia</taxon>
    </lineage>
</organism>
<evidence type="ECO:0000313" key="3">
    <source>
        <dbReference type="Proteomes" id="UP001596492"/>
    </source>
</evidence>
<accession>A0ABW2IHL4</accession>
<dbReference type="EMBL" id="JBHTBR010000002">
    <property type="protein sequence ID" value="MFC7290372.1"/>
    <property type="molecule type" value="Genomic_DNA"/>
</dbReference>
<protein>
    <recommendedName>
        <fullName evidence="4">Band 7 domain-containing protein</fullName>
    </recommendedName>
</protein>